<feature type="domain" description="DUF7580" evidence="4">
    <location>
        <begin position="136"/>
        <end position="264"/>
    </location>
</feature>
<keyword evidence="5" id="KW-0645">Protease</keyword>
<dbReference type="AlphaFoldDB" id="A0AA38S7B6"/>
<gene>
    <name evidence="5" type="ORF">NKR23_g2689</name>
</gene>
<dbReference type="Pfam" id="PF24476">
    <property type="entry name" value="DUF7580"/>
    <property type="match status" value="1"/>
</dbReference>
<sequence length="526" mass="58767">MEEEEDVIEFAQKALKSVSFIAIQQGLDKRSSLHAEVGAELFILASSLDDAVWDHEARVRQRVFKLLRDVEHICRWPQKPLANDLSYLEAVAFAPPGSKGYTVAECNIIKGLEAFVSEDHRLNQELQQLEEWEPRKQLVERLPGIPLTTILRQYRLTNRMKVALAYIIARSMWQFYGSDWMKTKWTSETIYFMSELCSVPHDGSTGVFAWKPYFSVRFGEADANFDEFSSFDGEIHRNPRVLALGVMLVEIGMGIPIREAEDGLDRQTLTAKMNEGESPDPQDTDGHGTYMVSLIMRVAPHADVYVARVAKDSKSLLDAGPNVAKAIEWAHSEWDVDIISMSFGFEEAKLPIKKAIHRVLNERDDGVLLFAAASNSGANAREMFPARHESVISIRATNARQDFADFNPPRAEHDGIVFGTLGLNVPSASLGDQSGEEFKSGTSVATAVAVGIAGVALEYVFRRPNMPGFEVLKGKLGTRNGMMAMFKAMATRTMNEGYYYVAPWRLEGGSDDERWALFVAALRDVL</sequence>
<dbReference type="Proteomes" id="UP001174694">
    <property type="component" value="Unassembled WGS sequence"/>
</dbReference>
<evidence type="ECO:0000259" key="3">
    <source>
        <dbReference type="Pfam" id="PF00082"/>
    </source>
</evidence>
<dbReference type="GO" id="GO:0004252">
    <property type="term" value="F:serine-type endopeptidase activity"/>
    <property type="evidence" value="ECO:0007669"/>
    <property type="project" value="InterPro"/>
</dbReference>
<name>A0AA38S7B6_9PEZI</name>
<organism evidence="5 6">
    <name type="scientific">Pleurostoma richardsiae</name>
    <dbReference type="NCBI Taxonomy" id="41990"/>
    <lineage>
        <taxon>Eukaryota</taxon>
        <taxon>Fungi</taxon>
        <taxon>Dikarya</taxon>
        <taxon>Ascomycota</taxon>
        <taxon>Pezizomycotina</taxon>
        <taxon>Sordariomycetes</taxon>
        <taxon>Sordariomycetidae</taxon>
        <taxon>Calosphaeriales</taxon>
        <taxon>Pleurostomataceae</taxon>
        <taxon>Pleurostoma</taxon>
    </lineage>
</organism>
<evidence type="ECO:0000313" key="5">
    <source>
        <dbReference type="EMBL" id="KAJ9152004.1"/>
    </source>
</evidence>
<proteinExistence type="inferred from homology"/>
<dbReference type="GO" id="GO:0006508">
    <property type="term" value="P:proteolysis"/>
    <property type="evidence" value="ECO:0007669"/>
    <property type="project" value="UniProtKB-KW"/>
</dbReference>
<keyword evidence="5" id="KW-0378">Hydrolase</keyword>
<accession>A0AA38S7B6</accession>
<dbReference type="InterPro" id="IPR000209">
    <property type="entry name" value="Peptidase_S8/S53_dom"/>
</dbReference>
<comment type="similarity">
    <text evidence="1 2">Belongs to the peptidase S8 family.</text>
</comment>
<dbReference type="CDD" id="cd00306">
    <property type="entry name" value="Peptidases_S8_S53"/>
    <property type="match status" value="1"/>
</dbReference>
<comment type="caution">
    <text evidence="2">Lacks conserved residue(s) required for the propagation of feature annotation.</text>
</comment>
<keyword evidence="6" id="KW-1185">Reference proteome</keyword>
<dbReference type="PROSITE" id="PS51892">
    <property type="entry name" value="SUBTILASE"/>
    <property type="match status" value="1"/>
</dbReference>
<reference evidence="5" key="1">
    <citation type="submission" date="2022-07" db="EMBL/GenBank/DDBJ databases">
        <title>Fungi with potential for degradation of polypropylene.</title>
        <authorList>
            <person name="Gostincar C."/>
        </authorList>
    </citation>
    <scope>NUCLEOTIDE SEQUENCE</scope>
    <source>
        <strain evidence="5">EXF-13308</strain>
    </source>
</reference>
<evidence type="ECO:0000256" key="1">
    <source>
        <dbReference type="ARBA" id="ARBA00011073"/>
    </source>
</evidence>
<dbReference type="InterPro" id="IPR036852">
    <property type="entry name" value="Peptidase_S8/S53_dom_sf"/>
</dbReference>
<dbReference type="EMBL" id="JANBVO010000005">
    <property type="protein sequence ID" value="KAJ9152004.1"/>
    <property type="molecule type" value="Genomic_DNA"/>
</dbReference>
<dbReference type="InterPro" id="IPR051048">
    <property type="entry name" value="Peptidase_S8/S53_subtilisin"/>
</dbReference>
<dbReference type="Gene3D" id="3.40.50.200">
    <property type="entry name" value="Peptidase S8/S53 domain"/>
    <property type="match status" value="1"/>
</dbReference>
<dbReference type="InterPro" id="IPR056002">
    <property type="entry name" value="DUF7580"/>
</dbReference>
<evidence type="ECO:0000256" key="2">
    <source>
        <dbReference type="PROSITE-ProRule" id="PRU01240"/>
    </source>
</evidence>
<protein>
    <submittedName>
        <fullName evidence="5">Thermostable alkaline protease protein</fullName>
    </submittedName>
</protein>
<feature type="domain" description="Peptidase S8/S53" evidence="3">
    <location>
        <begin position="275"/>
        <end position="458"/>
    </location>
</feature>
<dbReference type="Pfam" id="PF00082">
    <property type="entry name" value="Peptidase_S8"/>
    <property type="match status" value="1"/>
</dbReference>
<evidence type="ECO:0000313" key="6">
    <source>
        <dbReference type="Proteomes" id="UP001174694"/>
    </source>
</evidence>
<dbReference type="PANTHER" id="PTHR43399:SF4">
    <property type="entry name" value="CELL WALL-ASSOCIATED PROTEASE"/>
    <property type="match status" value="1"/>
</dbReference>
<evidence type="ECO:0000259" key="4">
    <source>
        <dbReference type="Pfam" id="PF24476"/>
    </source>
</evidence>
<dbReference type="SUPFAM" id="SSF52743">
    <property type="entry name" value="Subtilisin-like"/>
    <property type="match status" value="1"/>
</dbReference>
<comment type="caution">
    <text evidence="5">The sequence shown here is derived from an EMBL/GenBank/DDBJ whole genome shotgun (WGS) entry which is preliminary data.</text>
</comment>
<dbReference type="PANTHER" id="PTHR43399">
    <property type="entry name" value="SUBTILISIN-RELATED"/>
    <property type="match status" value="1"/>
</dbReference>